<gene>
    <name evidence="10" type="primary">nuoL-1_2</name>
    <name evidence="10" type="ORF">GETHOR_21360</name>
</gene>
<proteinExistence type="predicted"/>
<comment type="subcellular location">
    <subcellularLocation>
        <location evidence="1">Endomembrane system</location>
        <topology evidence="1">Multi-pass membrane protein</topology>
    </subcellularLocation>
    <subcellularLocation>
        <location evidence="5">Membrane</location>
        <topology evidence="5">Multi-pass membrane protein</topology>
    </subcellularLocation>
</comment>
<organism evidence="10 11">
    <name type="scientific">Geothrix oryzae</name>
    <dbReference type="NCBI Taxonomy" id="2927975"/>
    <lineage>
        <taxon>Bacteria</taxon>
        <taxon>Pseudomonadati</taxon>
        <taxon>Acidobacteriota</taxon>
        <taxon>Holophagae</taxon>
        <taxon>Holophagales</taxon>
        <taxon>Holophagaceae</taxon>
        <taxon>Geothrix</taxon>
    </lineage>
</organism>
<dbReference type="Gene3D" id="1.20.5.2700">
    <property type="match status" value="2"/>
</dbReference>
<dbReference type="Pfam" id="PF00662">
    <property type="entry name" value="Proton_antipo_N"/>
    <property type="match status" value="1"/>
</dbReference>
<dbReference type="PRINTS" id="PR01435">
    <property type="entry name" value="NPOXDRDTASE5"/>
</dbReference>
<dbReference type="InterPro" id="IPR018393">
    <property type="entry name" value="NADHpl_OxRdtase_5_subgr"/>
</dbReference>
<keyword evidence="2 5" id="KW-0812">Transmembrane</keyword>
<feature type="transmembrane region" description="Helical" evidence="7">
    <location>
        <begin position="58"/>
        <end position="76"/>
    </location>
</feature>
<feature type="transmembrane region" description="Helical" evidence="7">
    <location>
        <begin position="358"/>
        <end position="380"/>
    </location>
</feature>
<keyword evidence="4 7" id="KW-0472">Membrane</keyword>
<feature type="transmembrane region" description="Helical" evidence="7">
    <location>
        <begin position="219"/>
        <end position="235"/>
    </location>
</feature>
<dbReference type="PANTHER" id="PTHR42829">
    <property type="entry name" value="NADH-UBIQUINONE OXIDOREDUCTASE CHAIN 5"/>
    <property type="match status" value="1"/>
</dbReference>
<feature type="domain" description="NADH:quinone oxidoreductase/Mrp antiporter transmembrane" evidence="8">
    <location>
        <begin position="175"/>
        <end position="458"/>
    </location>
</feature>
<feature type="transmembrane region" description="Helical" evidence="7">
    <location>
        <begin position="770"/>
        <end position="787"/>
    </location>
</feature>
<evidence type="ECO:0000256" key="7">
    <source>
        <dbReference type="SAM" id="Phobius"/>
    </source>
</evidence>
<dbReference type="PRINTS" id="PR01434">
    <property type="entry name" value="NADHDHGNASE5"/>
</dbReference>
<feature type="transmembrane region" description="Helical" evidence="7">
    <location>
        <begin position="264"/>
        <end position="288"/>
    </location>
</feature>
<evidence type="ECO:0000256" key="2">
    <source>
        <dbReference type="ARBA" id="ARBA00022692"/>
    </source>
</evidence>
<feature type="transmembrane region" description="Helical" evidence="7">
    <location>
        <begin position="180"/>
        <end position="198"/>
    </location>
</feature>
<protein>
    <submittedName>
        <fullName evidence="10">NADH-quinone oxidoreductase subunit L</fullName>
    </submittedName>
</protein>
<feature type="transmembrane region" description="Helical" evidence="7">
    <location>
        <begin position="576"/>
        <end position="595"/>
    </location>
</feature>
<feature type="compositionally biased region" description="Basic and acidic residues" evidence="6">
    <location>
        <begin position="517"/>
        <end position="539"/>
    </location>
</feature>
<evidence type="ECO:0000256" key="4">
    <source>
        <dbReference type="ARBA" id="ARBA00023136"/>
    </source>
</evidence>
<feature type="transmembrane region" description="Helical" evidence="7">
    <location>
        <begin position="427"/>
        <end position="447"/>
    </location>
</feature>
<sequence length="788" mass="87387">MTTTMTADMTLTHGANALATAASQPGTLLWLIPFLPLFGFIINGLSGRKLKNTAVVDAFALGSVGLAFLLTLWHFVQLVGLPADGRSIHQSLWTWFDIGGARVLGGLSTYKIEWAYKFDVLSGCMALLVTGAGFLIHLFSTGYMAEERNDGRYYRFMAYLNLFVFSMLNLVLGANILMMFLGWEGVGLCSYLLIGFYFEKEFAAVAGKKAFVTNRIGDFGFMIGFFLIFQVFGTLDYDTLMGSVRNIANMPAITLYGHTASPTWWFNLIGCCLFVGAMGKSAQIPLYVWLPDAMAGPTPVSALIHAATMVTSGLYMITRLNFIYVNAPVALAVVLAFGSLTAFVAATMGLAQYDIKKVLAYSTVSQLGFMFMGMGAGAFSAGMFHVFTHAFFKASLFLGSGAVIAACHHEQDMRNMGGLKKLMPITAMSMILATFAIAGIFPFSGFFSKDEILWKVFEGWYQHGHYTGPTLNLVAWILGMLGAFCTAFYMTRLIAMTFYGEYRGAGNDPYGLTVQSEVHHGHDDHGHGAHGHGHDAHDHQANGLHELDQAHAHHDDDPEDHDIVPGHHPHEVSWRMWLPVAILAGLAVVGGFLNYPESLHRILPIVPAELFSKWIEPLLYQVAPVHHGEHIPPAMEYGLMAWATLAWAPGAMLLAWWIYKVDPSWSRAKAFVARFPNLYRWVNAKYYVDEFYEAALIEPIKRFSAQLWSFDTWVVDGMVNGAARVTLIWADLSHWFDQKLVDGAVNLVAYIIQETSTVFRGLQSGRVQHYAFVMFLGFLVFAFWKFLA</sequence>
<dbReference type="Pfam" id="PF00361">
    <property type="entry name" value="Proton_antipo_M"/>
    <property type="match status" value="1"/>
</dbReference>
<evidence type="ECO:0000313" key="11">
    <source>
        <dbReference type="Proteomes" id="UP001242010"/>
    </source>
</evidence>
<dbReference type="PANTHER" id="PTHR42829:SF2">
    <property type="entry name" value="NADH-UBIQUINONE OXIDOREDUCTASE CHAIN 5"/>
    <property type="match status" value="1"/>
</dbReference>
<feature type="transmembrane region" description="Helical" evidence="7">
    <location>
        <begin position="386"/>
        <end position="407"/>
    </location>
</feature>
<dbReference type="NCBIfam" id="NF005141">
    <property type="entry name" value="PRK06590.1"/>
    <property type="match status" value="1"/>
</dbReference>
<evidence type="ECO:0000256" key="3">
    <source>
        <dbReference type="ARBA" id="ARBA00022989"/>
    </source>
</evidence>
<feature type="transmembrane region" description="Helical" evidence="7">
    <location>
        <begin position="156"/>
        <end position="174"/>
    </location>
</feature>
<evidence type="ECO:0000313" key="10">
    <source>
        <dbReference type="EMBL" id="BDU70035.1"/>
    </source>
</evidence>
<dbReference type="Proteomes" id="UP001242010">
    <property type="component" value="Chromosome"/>
</dbReference>
<dbReference type="InterPro" id="IPR003945">
    <property type="entry name" value="NU5C-like"/>
</dbReference>
<feature type="domain" description="NADH-Ubiquinone oxidoreductase (complex I) chain 5 N-terminal" evidence="9">
    <location>
        <begin position="108"/>
        <end position="154"/>
    </location>
</feature>
<dbReference type="RefSeq" id="WP_286353756.1">
    <property type="nucleotide sequence ID" value="NZ_AP027079.1"/>
</dbReference>
<dbReference type="InterPro" id="IPR001750">
    <property type="entry name" value="ND/Mrp_TM"/>
</dbReference>
<evidence type="ECO:0000256" key="5">
    <source>
        <dbReference type="RuleBase" id="RU000320"/>
    </source>
</evidence>
<evidence type="ECO:0000259" key="8">
    <source>
        <dbReference type="Pfam" id="PF00361"/>
    </source>
</evidence>
<feature type="transmembrane region" description="Helical" evidence="7">
    <location>
        <begin position="639"/>
        <end position="659"/>
    </location>
</feature>
<dbReference type="EMBL" id="AP027079">
    <property type="protein sequence ID" value="BDU70035.1"/>
    <property type="molecule type" value="Genomic_DNA"/>
</dbReference>
<feature type="region of interest" description="Disordered" evidence="6">
    <location>
        <begin position="516"/>
        <end position="539"/>
    </location>
</feature>
<dbReference type="InterPro" id="IPR001516">
    <property type="entry name" value="Proton_antipo_N"/>
</dbReference>
<reference evidence="11" key="1">
    <citation type="journal article" date="2023" name="Int. J. Syst. Evol. Microbiol.">
        <title>Mesoterricola silvestris gen. nov., sp. nov., Mesoterricola sediminis sp. nov., Geothrix oryzae sp. nov., Geothrix edaphica sp. nov., Geothrix rubra sp. nov., and Geothrix limicola sp. nov., six novel members of Acidobacteriota isolated from soils.</title>
        <authorList>
            <person name="Itoh H."/>
            <person name="Sugisawa Y."/>
            <person name="Mise K."/>
            <person name="Xu Z."/>
            <person name="Kuniyasu M."/>
            <person name="Ushijima N."/>
            <person name="Kawano K."/>
            <person name="Kobayashi E."/>
            <person name="Shiratori Y."/>
            <person name="Masuda Y."/>
            <person name="Senoo K."/>
        </authorList>
    </citation>
    <scope>NUCLEOTIDE SEQUENCE [LARGE SCALE GENOMIC DNA]</scope>
    <source>
        <strain evidence="11">Red222</strain>
    </source>
</reference>
<evidence type="ECO:0000259" key="9">
    <source>
        <dbReference type="Pfam" id="PF00662"/>
    </source>
</evidence>
<feature type="transmembrane region" description="Helical" evidence="7">
    <location>
        <begin position="323"/>
        <end position="346"/>
    </location>
</feature>
<name>A0ABM8DSN2_9BACT</name>
<keyword evidence="3 7" id="KW-1133">Transmembrane helix</keyword>
<feature type="transmembrane region" description="Helical" evidence="7">
    <location>
        <begin position="473"/>
        <end position="495"/>
    </location>
</feature>
<feature type="transmembrane region" description="Helical" evidence="7">
    <location>
        <begin position="120"/>
        <end position="144"/>
    </location>
</feature>
<feature type="transmembrane region" description="Helical" evidence="7">
    <location>
        <begin position="28"/>
        <end position="46"/>
    </location>
</feature>
<evidence type="ECO:0000256" key="6">
    <source>
        <dbReference type="SAM" id="MobiDB-lite"/>
    </source>
</evidence>
<accession>A0ABM8DSN2</accession>
<dbReference type="NCBIfam" id="TIGR01974">
    <property type="entry name" value="NDH_I_L"/>
    <property type="match status" value="1"/>
</dbReference>
<keyword evidence="11" id="KW-1185">Reference proteome</keyword>
<evidence type="ECO:0000256" key="1">
    <source>
        <dbReference type="ARBA" id="ARBA00004127"/>
    </source>
</evidence>